<dbReference type="PROSITE" id="PS50893">
    <property type="entry name" value="ABC_TRANSPORTER_2"/>
    <property type="match status" value="2"/>
</dbReference>
<dbReference type="InterPro" id="IPR003593">
    <property type="entry name" value="AAA+_ATPase"/>
</dbReference>
<keyword evidence="5 8" id="KW-0067">ATP-binding</keyword>
<dbReference type="PANTHER" id="PTHR43297">
    <property type="entry name" value="OLIGOPEPTIDE TRANSPORT ATP-BINDING PROTEIN APPD"/>
    <property type="match status" value="1"/>
</dbReference>
<dbReference type="PANTHER" id="PTHR43297:SF2">
    <property type="entry name" value="DIPEPTIDE TRANSPORT ATP-BINDING PROTEIN DPPD"/>
    <property type="match status" value="1"/>
</dbReference>
<evidence type="ECO:0000256" key="4">
    <source>
        <dbReference type="ARBA" id="ARBA00022741"/>
    </source>
</evidence>
<gene>
    <name evidence="8" type="ORF">MGWOODY_XGa1738</name>
</gene>
<dbReference type="GO" id="GO:0015833">
    <property type="term" value="P:peptide transport"/>
    <property type="evidence" value="ECO:0007669"/>
    <property type="project" value="InterPro"/>
</dbReference>
<dbReference type="NCBIfam" id="TIGR01727">
    <property type="entry name" value="oligo_HPY"/>
    <property type="match status" value="2"/>
</dbReference>
<evidence type="ECO:0000256" key="6">
    <source>
        <dbReference type="ARBA" id="ARBA00023136"/>
    </source>
</evidence>
<dbReference type="EMBL" id="CZRL01000009">
    <property type="protein sequence ID" value="CUS50041.1"/>
    <property type="molecule type" value="Genomic_DNA"/>
</dbReference>
<sequence length="670" mass="74164">MSKLLEIKNLKTQFFTSAGTVQAVDEVSFDIEEGETVAVVGESGCGKSVSALSILRLIPWPPGKIVGGSIHFMGKNLLEVSDDEIRKIRGREISMVFQEPMTSLNPVLSIGMQLTETMEHHLRLSASKAQERAVELLTMVGISEPERRLSQFPHHLSGGMRQRVMIALALSCEPKLIIADEPTTALDVTIQAQILELMKDLTRQLGVSLIVITHNLGVVARYADRVNVMYAGKMIEMGNAQQIYHDPHHPYTLGLLASVPRMDQPRGNRLLPIDGQPPDLTRLDQGCAFRPRCRFAIDRCAGEIPLLEDVGDAHTAACWRSSEIRDLRMASVPRQFRVNPQLIRLASRLHLSRFAISRCISRLRGPVYQKTVAHVKAVDGVSFNIAKGETLGLVGESGCGKTTIGRCILQLESASEGEILFSGEDLTQLNQKELGPIRQKIQVIFQDPYSSLNPRMKIGTMLQEPMRVHGIIKDAGERQARVKELLSVCGLDPRFADRYPHEMSGGQRQRVGIARALALNPEFIICDEAVSALDVSIQAQVINLLEDLREEFNLTYLFIAHDLSVVRHISNRVAVMYLGKLVELADGDELFDNPKHPYTQALLNAVPIPDPKVEGERDHKVITGEVPSPMNPPSGCVFHPRCPLAVDSCRTSVPEFREVASGHRVACTEI</sequence>
<dbReference type="FunFam" id="3.40.50.300:FF:000016">
    <property type="entry name" value="Oligopeptide ABC transporter ATP-binding component"/>
    <property type="match status" value="2"/>
</dbReference>
<dbReference type="PROSITE" id="PS00211">
    <property type="entry name" value="ABC_TRANSPORTER_1"/>
    <property type="match status" value="2"/>
</dbReference>
<organism evidence="8">
    <name type="scientific">hydrothermal vent metagenome</name>
    <dbReference type="NCBI Taxonomy" id="652676"/>
    <lineage>
        <taxon>unclassified sequences</taxon>
        <taxon>metagenomes</taxon>
        <taxon>ecological metagenomes</taxon>
    </lineage>
</organism>
<keyword evidence="2" id="KW-0813">Transport</keyword>
<dbReference type="Gene3D" id="3.40.50.300">
    <property type="entry name" value="P-loop containing nucleotide triphosphate hydrolases"/>
    <property type="match status" value="2"/>
</dbReference>
<feature type="domain" description="ABC transporter" evidence="7">
    <location>
        <begin position="363"/>
        <end position="603"/>
    </location>
</feature>
<dbReference type="GO" id="GO:0005886">
    <property type="term" value="C:plasma membrane"/>
    <property type="evidence" value="ECO:0007669"/>
    <property type="project" value="UniProtKB-SubCell"/>
</dbReference>
<keyword evidence="3" id="KW-1003">Cell membrane</keyword>
<dbReference type="InterPro" id="IPR013563">
    <property type="entry name" value="Oligopep_ABC_C"/>
</dbReference>
<evidence type="ECO:0000256" key="2">
    <source>
        <dbReference type="ARBA" id="ARBA00022448"/>
    </source>
</evidence>
<protein>
    <submittedName>
        <fullName evidence="8">Oligopeptide transport ATP-binding protein OppF (TC 3.A.1.5.1)</fullName>
    </submittedName>
</protein>
<dbReference type="SUPFAM" id="SSF52540">
    <property type="entry name" value="P-loop containing nucleoside triphosphate hydrolases"/>
    <property type="match status" value="2"/>
</dbReference>
<keyword evidence="4" id="KW-0547">Nucleotide-binding</keyword>
<evidence type="ECO:0000256" key="3">
    <source>
        <dbReference type="ARBA" id="ARBA00022475"/>
    </source>
</evidence>
<comment type="subcellular location">
    <subcellularLocation>
        <location evidence="1">Cell membrane</location>
        <topology evidence="1">Peripheral membrane protein</topology>
    </subcellularLocation>
</comment>
<dbReference type="InterPro" id="IPR027417">
    <property type="entry name" value="P-loop_NTPase"/>
</dbReference>
<dbReference type="GO" id="GO:0016887">
    <property type="term" value="F:ATP hydrolysis activity"/>
    <property type="evidence" value="ECO:0007669"/>
    <property type="project" value="InterPro"/>
</dbReference>
<proteinExistence type="predicted"/>
<dbReference type="InterPro" id="IPR003439">
    <property type="entry name" value="ABC_transporter-like_ATP-bd"/>
</dbReference>
<evidence type="ECO:0000313" key="8">
    <source>
        <dbReference type="EMBL" id="CUS50041.1"/>
    </source>
</evidence>
<evidence type="ECO:0000259" key="7">
    <source>
        <dbReference type="PROSITE" id="PS50893"/>
    </source>
</evidence>
<evidence type="ECO:0000256" key="5">
    <source>
        <dbReference type="ARBA" id="ARBA00022840"/>
    </source>
</evidence>
<dbReference type="CDD" id="cd03257">
    <property type="entry name" value="ABC_NikE_OppD_transporters"/>
    <property type="match status" value="2"/>
</dbReference>
<dbReference type="InterPro" id="IPR017871">
    <property type="entry name" value="ABC_transporter-like_CS"/>
</dbReference>
<accession>A0A160TQH9</accession>
<dbReference type="SMART" id="SM00382">
    <property type="entry name" value="AAA"/>
    <property type="match status" value="2"/>
</dbReference>
<dbReference type="NCBIfam" id="NF007739">
    <property type="entry name" value="PRK10419.1"/>
    <property type="match status" value="2"/>
</dbReference>
<dbReference type="NCBIfam" id="NF008453">
    <property type="entry name" value="PRK11308.1"/>
    <property type="match status" value="2"/>
</dbReference>
<reference evidence="8" key="1">
    <citation type="submission" date="2015-10" db="EMBL/GenBank/DDBJ databases">
        <authorList>
            <person name="Gilbert D.G."/>
        </authorList>
    </citation>
    <scope>NUCLEOTIDE SEQUENCE</scope>
</reference>
<keyword evidence="6" id="KW-0472">Membrane</keyword>
<dbReference type="GO" id="GO:0005524">
    <property type="term" value="F:ATP binding"/>
    <property type="evidence" value="ECO:0007669"/>
    <property type="project" value="UniProtKB-KW"/>
</dbReference>
<name>A0A160TQH9_9ZZZZ</name>
<dbReference type="InterPro" id="IPR050388">
    <property type="entry name" value="ABC_Ni/Peptide_Import"/>
</dbReference>
<feature type="domain" description="ABC transporter" evidence="7">
    <location>
        <begin position="5"/>
        <end position="256"/>
    </location>
</feature>
<evidence type="ECO:0000256" key="1">
    <source>
        <dbReference type="ARBA" id="ARBA00004202"/>
    </source>
</evidence>
<dbReference type="Pfam" id="PF08352">
    <property type="entry name" value="oligo_HPY"/>
    <property type="match status" value="2"/>
</dbReference>
<dbReference type="Pfam" id="PF00005">
    <property type="entry name" value="ABC_tran"/>
    <property type="match status" value="2"/>
</dbReference>
<dbReference type="AlphaFoldDB" id="A0A160TQH9"/>